<comment type="function">
    <text evidence="2">Catalyzes the dismutation of two molecules of 6,7-dimethyl-8-ribityllumazine, resulting in the formation of riboflavin and 5-amino-6-(D-ribitylamino)uracil.</text>
</comment>
<dbReference type="SUPFAM" id="SSF63380">
    <property type="entry name" value="Riboflavin synthase domain-like"/>
    <property type="match status" value="2"/>
</dbReference>
<dbReference type="InterPro" id="IPR026017">
    <property type="entry name" value="Lumazine-bd_dom"/>
</dbReference>
<dbReference type="FunFam" id="2.40.30.20:FF:000003">
    <property type="entry name" value="Riboflavin synthase, alpha subunit"/>
    <property type="match status" value="1"/>
</dbReference>
<keyword evidence="9" id="KW-0677">Repeat</keyword>
<dbReference type="Gene3D" id="2.40.30.20">
    <property type="match status" value="2"/>
</dbReference>
<dbReference type="RefSeq" id="WP_117329500.1">
    <property type="nucleotide sequence ID" value="NZ_QUWK01000003.1"/>
</dbReference>
<evidence type="ECO:0000256" key="4">
    <source>
        <dbReference type="ARBA" id="ARBA00011233"/>
    </source>
</evidence>
<dbReference type="GO" id="GO:0009231">
    <property type="term" value="P:riboflavin biosynthetic process"/>
    <property type="evidence" value="ECO:0007669"/>
    <property type="project" value="UniProtKB-KW"/>
</dbReference>
<proteinExistence type="predicted"/>
<evidence type="ECO:0000256" key="7">
    <source>
        <dbReference type="ARBA" id="ARBA00022619"/>
    </source>
</evidence>
<dbReference type="PANTHER" id="PTHR21098:SF12">
    <property type="entry name" value="RIBOFLAVIN SYNTHASE"/>
    <property type="match status" value="1"/>
</dbReference>
<evidence type="ECO:0000256" key="11">
    <source>
        <dbReference type="PROSITE-ProRule" id="PRU00524"/>
    </source>
</evidence>
<dbReference type="FunFam" id="2.40.30.20:FF:000004">
    <property type="entry name" value="Riboflavin synthase, alpha subunit"/>
    <property type="match status" value="1"/>
</dbReference>
<name>A0A372MIF5_9SPIR</name>
<dbReference type="PANTHER" id="PTHR21098">
    <property type="entry name" value="RIBOFLAVIN SYNTHASE ALPHA CHAIN"/>
    <property type="match status" value="1"/>
</dbReference>
<dbReference type="PROSITE" id="PS51177">
    <property type="entry name" value="LUMAZINE_BIND"/>
    <property type="match status" value="2"/>
</dbReference>
<dbReference type="Proteomes" id="UP000264002">
    <property type="component" value="Unassembled WGS sequence"/>
</dbReference>
<comment type="pathway">
    <text evidence="3">Cofactor biosynthesis; riboflavin biosynthesis; riboflavin from 2-hydroxy-3-oxobutyl phosphate and 5-amino-6-(D-ribitylamino)uracil: step 2/2.</text>
</comment>
<comment type="catalytic activity">
    <reaction evidence="1">
        <text>2 6,7-dimethyl-8-(1-D-ribityl)lumazine + H(+) = 5-amino-6-(D-ribitylamino)uracil + riboflavin</text>
        <dbReference type="Rhea" id="RHEA:20772"/>
        <dbReference type="ChEBI" id="CHEBI:15378"/>
        <dbReference type="ChEBI" id="CHEBI:15934"/>
        <dbReference type="ChEBI" id="CHEBI:57986"/>
        <dbReference type="ChEBI" id="CHEBI:58201"/>
        <dbReference type="EC" id="2.5.1.9"/>
    </reaction>
</comment>
<evidence type="ECO:0000256" key="9">
    <source>
        <dbReference type="ARBA" id="ARBA00022737"/>
    </source>
</evidence>
<gene>
    <name evidence="13" type="ORF">DYP60_03505</name>
</gene>
<comment type="subunit">
    <text evidence="4">Homotrimer.</text>
</comment>
<keyword evidence="7" id="KW-0686">Riboflavin biosynthesis</keyword>
<evidence type="ECO:0000256" key="1">
    <source>
        <dbReference type="ARBA" id="ARBA00000968"/>
    </source>
</evidence>
<comment type="caution">
    <text evidence="13">The sequence shown here is derived from an EMBL/GenBank/DDBJ whole genome shotgun (WGS) entry which is preliminary data.</text>
</comment>
<reference evidence="14" key="1">
    <citation type="submission" date="2018-08" db="EMBL/GenBank/DDBJ databases">
        <authorList>
            <person name="Grouzdev D.S."/>
            <person name="Krutkina M.S."/>
        </authorList>
    </citation>
    <scope>NUCLEOTIDE SEQUENCE [LARGE SCALE GENOMIC DNA]</scope>
    <source>
        <strain evidence="14">4-11</strain>
    </source>
</reference>
<dbReference type="PIRSF" id="PIRSF000498">
    <property type="entry name" value="Riboflavin_syn_A"/>
    <property type="match status" value="1"/>
</dbReference>
<dbReference type="InterPro" id="IPR017938">
    <property type="entry name" value="Riboflavin_synthase-like_b-brl"/>
</dbReference>
<evidence type="ECO:0000256" key="6">
    <source>
        <dbReference type="ARBA" id="ARBA00013950"/>
    </source>
</evidence>
<organism evidence="13 14">
    <name type="scientific">Sphaerochaeta halotolerans</name>
    <dbReference type="NCBI Taxonomy" id="2293840"/>
    <lineage>
        <taxon>Bacteria</taxon>
        <taxon>Pseudomonadati</taxon>
        <taxon>Spirochaetota</taxon>
        <taxon>Spirochaetia</taxon>
        <taxon>Spirochaetales</taxon>
        <taxon>Sphaerochaetaceae</taxon>
        <taxon>Sphaerochaeta</taxon>
    </lineage>
</organism>
<accession>A0A372MIF5</accession>
<protein>
    <recommendedName>
        <fullName evidence="6 10">Riboflavin synthase</fullName>
        <ecNumber evidence="5 10">2.5.1.9</ecNumber>
    </recommendedName>
</protein>
<evidence type="ECO:0000259" key="12">
    <source>
        <dbReference type="PROSITE" id="PS51177"/>
    </source>
</evidence>
<evidence type="ECO:0000313" key="14">
    <source>
        <dbReference type="Proteomes" id="UP000264002"/>
    </source>
</evidence>
<keyword evidence="8 13" id="KW-0808">Transferase</keyword>
<dbReference type="InterPro" id="IPR023366">
    <property type="entry name" value="ATP_synth_asu-like_sf"/>
</dbReference>
<dbReference type="GO" id="GO:0004746">
    <property type="term" value="F:riboflavin synthase activity"/>
    <property type="evidence" value="ECO:0007669"/>
    <property type="project" value="UniProtKB-UniRule"/>
</dbReference>
<dbReference type="InterPro" id="IPR001783">
    <property type="entry name" value="Lumazine-bd"/>
</dbReference>
<evidence type="ECO:0000256" key="5">
    <source>
        <dbReference type="ARBA" id="ARBA00012827"/>
    </source>
</evidence>
<feature type="repeat" description="Lumazine-binding" evidence="11">
    <location>
        <begin position="1"/>
        <end position="92"/>
    </location>
</feature>
<sequence>MFTGIIEELGSVVALHGKALSIHCHLVQEDLMIGDSIAVNGVCLTIINYSSQHIEAEVMPITLETTNLGSLKPGFMVNLERAIRLGGRLGGHLVSGHVDGTATILRLQQKQDAHLVTMEIPQKFVPFVILKGSIAVDGISLTVAELSGNQVTVSLVGHTRKHTTLEGKRVGAIVNIECDQIGKYVNQLLVNQSTNKTKGSLDLAFLQKQGFSL</sequence>
<feature type="repeat" description="Lumazine-binding" evidence="11">
    <location>
        <begin position="93"/>
        <end position="189"/>
    </location>
</feature>
<dbReference type="NCBIfam" id="NF009566">
    <property type="entry name" value="PRK13020.1"/>
    <property type="match status" value="1"/>
</dbReference>
<evidence type="ECO:0000256" key="10">
    <source>
        <dbReference type="NCBIfam" id="TIGR00187"/>
    </source>
</evidence>
<feature type="domain" description="Lumazine-binding" evidence="12">
    <location>
        <begin position="1"/>
        <end position="92"/>
    </location>
</feature>
<reference evidence="13 14" key="2">
    <citation type="submission" date="2018-09" db="EMBL/GenBank/DDBJ databases">
        <title>Genome of Sphaerochaeta halotolerans strain 4-11.</title>
        <authorList>
            <person name="Nazina T.N."/>
            <person name="Sokolova D.S."/>
        </authorList>
    </citation>
    <scope>NUCLEOTIDE SEQUENCE [LARGE SCALE GENOMIC DNA]</scope>
    <source>
        <strain evidence="13 14">4-11</strain>
    </source>
</reference>
<dbReference type="EMBL" id="QUWK01000003">
    <property type="protein sequence ID" value="RFU95552.1"/>
    <property type="molecule type" value="Genomic_DNA"/>
</dbReference>
<dbReference type="Pfam" id="PF00677">
    <property type="entry name" value="Lum_binding"/>
    <property type="match status" value="2"/>
</dbReference>
<feature type="domain" description="Lumazine-binding" evidence="12">
    <location>
        <begin position="93"/>
        <end position="189"/>
    </location>
</feature>
<keyword evidence="14" id="KW-1185">Reference proteome</keyword>
<evidence type="ECO:0000256" key="8">
    <source>
        <dbReference type="ARBA" id="ARBA00022679"/>
    </source>
</evidence>
<dbReference type="NCBIfam" id="NF006767">
    <property type="entry name" value="PRK09289.1"/>
    <property type="match status" value="1"/>
</dbReference>
<evidence type="ECO:0000256" key="3">
    <source>
        <dbReference type="ARBA" id="ARBA00004887"/>
    </source>
</evidence>
<dbReference type="CDD" id="cd00402">
    <property type="entry name" value="Riboflavin_synthase_like"/>
    <property type="match status" value="1"/>
</dbReference>
<evidence type="ECO:0000256" key="2">
    <source>
        <dbReference type="ARBA" id="ARBA00002803"/>
    </source>
</evidence>
<dbReference type="NCBIfam" id="TIGR00187">
    <property type="entry name" value="ribE"/>
    <property type="match status" value="1"/>
</dbReference>
<evidence type="ECO:0000313" key="13">
    <source>
        <dbReference type="EMBL" id="RFU95552.1"/>
    </source>
</evidence>
<dbReference type="EC" id="2.5.1.9" evidence="5 10"/>
<dbReference type="AlphaFoldDB" id="A0A372MIF5"/>